<protein>
    <submittedName>
        <fullName evidence="1">Uncharacterized protein</fullName>
    </submittedName>
</protein>
<evidence type="ECO:0000313" key="2">
    <source>
        <dbReference type="Proteomes" id="UP000325577"/>
    </source>
</evidence>
<dbReference type="EMBL" id="CM018041">
    <property type="protein sequence ID" value="KAA8534402.1"/>
    <property type="molecule type" value="Genomic_DNA"/>
</dbReference>
<dbReference type="AlphaFoldDB" id="A0A5J5AXB8"/>
<organism evidence="1 2">
    <name type="scientific">Nyssa sinensis</name>
    <dbReference type="NCBI Taxonomy" id="561372"/>
    <lineage>
        <taxon>Eukaryota</taxon>
        <taxon>Viridiplantae</taxon>
        <taxon>Streptophyta</taxon>
        <taxon>Embryophyta</taxon>
        <taxon>Tracheophyta</taxon>
        <taxon>Spermatophyta</taxon>
        <taxon>Magnoliopsida</taxon>
        <taxon>eudicotyledons</taxon>
        <taxon>Gunneridae</taxon>
        <taxon>Pentapetalae</taxon>
        <taxon>asterids</taxon>
        <taxon>Cornales</taxon>
        <taxon>Nyssaceae</taxon>
        <taxon>Nyssa</taxon>
    </lineage>
</organism>
<proteinExistence type="predicted"/>
<accession>A0A5J5AXB8</accession>
<dbReference type="OrthoDB" id="1742497at2759"/>
<evidence type="ECO:0000313" key="1">
    <source>
        <dbReference type="EMBL" id="KAA8534402.1"/>
    </source>
</evidence>
<keyword evidence="2" id="KW-1185">Reference proteome</keyword>
<sequence>MDIWNDFAYDHPTIERWMEKLEEAEAKRRISIKTAVAIISLMVWEFRMDNTGHMLALNMYEAYCSTAGVFTYCNI</sequence>
<dbReference type="Proteomes" id="UP000325577">
    <property type="component" value="Linkage Group LG18"/>
</dbReference>
<reference evidence="1 2" key="1">
    <citation type="submission" date="2019-09" db="EMBL/GenBank/DDBJ databases">
        <title>A chromosome-level genome assembly of the Chinese tupelo Nyssa sinensis.</title>
        <authorList>
            <person name="Yang X."/>
            <person name="Kang M."/>
            <person name="Yang Y."/>
            <person name="Xiong H."/>
            <person name="Wang M."/>
            <person name="Zhang Z."/>
            <person name="Wang Z."/>
            <person name="Wu H."/>
            <person name="Ma T."/>
            <person name="Liu J."/>
            <person name="Xi Z."/>
        </authorList>
    </citation>
    <scope>NUCLEOTIDE SEQUENCE [LARGE SCALE GENOMIC DNA]</scope>
    <source>
        <strain evidence="1">J267</strain>
        <tissue evidence="1">Leaf</tissue>
    </source>
</reference>
<gene>
    <name evidence="1" type="ORF">F0562_031919</name>
</gene>
<name>A0A5J5AXB8_9ASTE</name>